<feature type="region of interest" description="Disordered" evidence="3">
    <location>
        <begin position="1"/>
        <end position="41"/>
    </location>
</feature>
<evidence type="ECO:0000259" key="4">
    <source>
        <dbReference type="SMART" id="SM00382"/>
    </source>
</evidence>
<dbReference type="GO" id="GO:0005634">
    <property type="term" value="C:nucleus"/>
    <property type="evidence" value="ECO:0007669"/>
    <property type="project" value="TreeGrafter"/>
</dbReference>
<accession>A0A316V2J5</accession>
<reference evidence="5 6" key="1">
    <citation type="journal article" date="2018" name="Mol. Biol. Evol.">
        <title>Broad Genomic Sampling Reveals a Smut Pathogenic Ancestry of the Fungal Clade Ustilaginomycotina.</title>
        <authorList>
            <person name="Kijpornyongpan T."/>
            <person name="Mondo S.J."/>
            <person name="Barry K."/>
            <person name="Sandor L."/>
            <person name="Lee J."/>
            <person name="Lipzen A."/>
            <person name="Pangilinan J."/>
            <person name="LaButti K."/>
            <person name="Hainaut M."/>
            <person name="Henrissat B."/>
            <person name="Grigoriev I.V."/>
            <person name="Spatafora J.W."/>
            <person name="Aime M.C."/>
        </authorList>
    </citation>
    <scope>NUCLEOTIDE SEQUENCE [LARGE SCALE GENOMIC DNA]</scope>
    <source>
        <strain evidence="5 6">MCA 3882</strain>
    </source>
</reference>
<dbReference type="RefSeq" id="XP_025352042.1">
    <property type="nucleotide sequence ID" value="XM_025497464.1"/>
</dbReference>
<evidence type="ECO:0000256" key="2">
    <source>
        <dbReference type="ARBA" id="ARBA00022705"/>
    </source>
</evidence>
<dbReference type="AlphaFoldDB" id="A0A316V2J5"/>
<evidence type="ECO:0000313" key="6">
    <source>
        <dbReference type="Proteomes" id="UP000245771"/>
    </source>
</evidence>
<dbReference type="InterPro" id="IPR049945">
    <property type="entry name" value="AAA_22"/>
</dbReference>
<organism evidence="5 6">
    <name type="scientific">Meira miltonrushii</name>
    <dbReference type="NCBI Taxonomy" id="1280837"/>
    <lineage>
        <taxon>Eukaryota</taxon>
        <taxon>Fungi</taxon>
        <taxon>Dikarya</taxon>
        <taxon>Basidiomycota</taxon>
        <taxon>Ustilaginomycotina</taxon>
        <taxon>Exobasidiomycetes</taxon>
        <taxon>Exobasidiales</taxon>
        <taxon>Brachybasidiaceae</taxon>
        <taxon>Meira</taxon>
    </lineage>
</organism>
<protein>
    <submittedName>
        <fullName evidence="5">P-loop containing nucleoside triphosphate hydrolase protein</fullName>
    </submittedName>
</protein>
<keyword evidence="5" id="KW-0378">Hydrolase</keyword>
<dbReference type="PANTHER" id="PTHR10763">
    <property type="entry name" value="CELL DIVISION CONTROL PROTEIN 6-RELATED"/>
    <property type="match status" value="1"/>
</dbReference>
<dbReference type="InterPro" id="IPR027417">
    <property type="entry name" value="P-loop_NTPase"/>
</dbReference>
<name>A0A316V2J5_9BASI</name>
<dbReference type="Gene3D" id="3.40.50.300">
    <property type="entry name" value="P-loop containing nucleotide triphosphate hydrolases"/>
    <property type="match status" value="1"/>
</dbReference>
<dbReference type="InterPro" id="IPR054425">
    <property type="entry name" value="Cdc6_ORC1-like_ATPase_lid"/>
</dbReference>
<feature type="region of interest" description="Disordered" evidence="3">
    <location>
        <begin position="92"/>
        <end position="124"/>
    </location>
</feature>
<dbReference type="Pfam" id="PF13401">
    <property type="entry name" value="AAA_22"/>
    <property type="match status" value="1"/>
</dbReference>
<gene>
    <name evidence="5" type="ORF">FA14DRAFT_151153</name>
</gene>
<sequence>MPGSPRLLTRRSFRRTVSTPITTRKRSRSIFDNCDQSENGESADTIVELRLPSSRPRLNASQGSTDEELASVFHSSQATPMSEVFSLMGSETAMSSPISRCTTPEASEAEDEKEQDADSEEETSKYTNIFAHARALLRYGSDPNVHIVGRERERGAIQRFMQQRFGLFAHMERSAMPQGDSLCTDMNGAMDGGSLYVCGLPGTGKTALIRSVMADIQQSQEFLRDNERLQVAFIDCMTIQHPRELFRRILNVFHGDKSVLPSGEAGDAEAERQVTTLVKDQKRQTLIVLDEIDHLLRSRVHQNILYRLFSWPQKDSKACALIGIANSLDLTERFVPLLASKGAAPAVLNFRPFEAEEIKTVIGSRLALLQSSYSAETREQDGELQEQNDDETVPLFVPAAFELVARKIAAATGDLRKALDACRLAVELVEQETIRKSTSTAAPIDITSLTPTNAPKITPAHILKVVSTVLGSPQLNKIRGLGLQPKLILLALLVAQKRRGYGLNVLGGGSGNGVNKSVMGVCSSNGDGTLMCEIESTYSAILKNDDFPILESSELIDVMEGLEVEGIVKITSVNGSSINSSSSNTRVGGVSPSAKRAAKRQLLASYRRMELTMSSEEIIRGIMTPPPASMQSQSNASFSNTIVIEAIKRIWQREEKNAERAKGWEKVAEEAQKVRDNELGGGRGALGI</sequence>
<dbReference type="STRING" id="1280837.A0A316V2J5"/>
<dbReference type="OrthoDB" id="1926878at2759"/>
<dbReference type="Pfam" id="PF22606">
    <property type="entry name" value="Cdc6-ORC-like_ATPase_lid"/>
    <property type="match status" value="1"/>
</dbReference>
<dbReference type="InterPro" id="IPR003593">
    <property type="entry name" value="AAA+_ATPase"/>
</dbReference>
<feature type="compositionally biased region" description="Acidic residues" evidence="3">
    <location>
        <begin position="107"/>
        <end position="121"/>
    </location>
</feature>
<dbReference type="GO" id="GO:0016887">
    <property type="term" value="F:ATP hydrolysis activity"/>
    <property type="evidence" value="ECO:0007669"/>
    <property type="project" value="InterPro"/>
</dbReference>
<proteinExistence type="inferred from homology"/>
<dbReference type="GeneID" id="37019245"/>
<evidence type="ECO:0000256" key="3">
    <source>
        <dbReference type="SAM" id="MobiDB-lite"/>
    </source>
</evidence>
<evidence type="ECO:0000313" key="5">
    <source>
        <dbReference type="EMBL" id="PWN31740.1"/>
    </source>
</evidence>
<dbReference type="Gene3D" id="1.10.8.60">
    <property type="match status" value="1"/>
</dbReference>
<dbReference type="GO" id="GO:0003688">
    <property type="term" value="F:DNA replication origin binding"/>
    <property type="evidence" value="ECO:0007669"/>
    <property type="project" value="TreeGrafter"/>
</dbReference>
<keyword evidence="6" id="KW-1185">Reference proteome</keyword>
<dbReference type="FunCoup" id="A0A316V2J5">
    <property type="interactions" value="360"/>
</dbReference>
<keyword evidence="2" id="KW-0235">DNA replication</keyword>
<evidence type="ECO:0000256" key="1">
    <source>
        <dbReference type="ARBA" id="ARBA00006184"/>
    </source>
</evidence>
<comment type="similarity">
    <text evidence="1">Belongs to the CDC6/cdc18 family.</text>
</comment>
<dbReference type="GO" id="GO:0006270">
    <property type="term" value="P:DNA replication initiation"/>
    <property type="evidence" value="ECO:0007669"/>
    <property type="project" value="TreeGrafter"/>
</dbReference>
<dbReference type="SUPFAM" id="SSF52540">
    <property type="entry name" value="P-loop containing nucleoside triphosphate hydrolases"/>
    <property type="match status" value="1"/>
</dbReference>
<dbReference type="InterPro" id="IPR050311">
    <property type="entry name" value="ORC1/CDC6"/>
</dbReference>
<feature type="domain" description="AAA+ ATPase" evidence="4">
    <location>
        <begin position="191"/>
        <end position="354"/>
    </location>
</feature>
<dbReference type="SMART" id="SM00382">
    <property type="entry name" value="AAA"/>
    <property type="match status" value="1"/>
</dbReference>
<dbReference type="EMBL" id="KZ819607">
    <property type="protein sequence ID" value="PWN31740.1"/>
    <property type="molecule type" value="Genomic_DNA"/>
</dbReference>
<dbReference type="PANTHER" id="PTHR10763:SF26">
    <property type="entry name" value="CELL DIVISION CONTROL PROTEIN 6 HOMOLOG"/>
    <property type="match status" value="1"/>
</dbReference>
<dbReference type="GO" id="GO:0033314">
    <property type="term" value="P:mitotic DNA replication checkpoint signaling"/>
    <property type="evidence" value="ECO:0007669"/>
    <property type="project" value="TreeGrafter"/>
</dbReference>
<feature type="compositionally biased region" description="Polar residues" evidence="3">
    <location>
        <begin position="92"/>
        <end position="105"/>
    </location>
</feature>
<dbReference type="InParanoid" id="A0A316V2J5"/>
<dbReference type="Proteomes" id="UP000245771">
    <property type="component" value="Unassembled WGS sequence"/>
</dbReference>